<protein>
    <recommendedName>
        <fullName evidence="3">Secreted protein</fullName>
    </recommendedName>
</protein>
<feature type="signal peptide" evidence="1">
    <location>
        <begin position="1"/>
        <end position="19"/>
    </location>
</feature>
<accession>A0A6B0URL2</accession>
<organism evidence="2">
    <name type="scientific">Ixodes ricinus</name>
    <name type="common">Common tick</name>
    <name type="synonym">Acarus ricinus</name>
    <dbReference type="NCBI Taxonomy" id="34613"/>
    <lineage>
        <taxon>Eukaryota</taxon>
        <taxon>Metazoa</taxon>
        <taxon>Ecdysozoa</taxon>
        <taxon>Arthropoda</taxon>
        <taxon>Chelicerata</taxon>
        <taxon>Arachnida</taxon>
        <taxon>Acari</taxon>
        <taxon>Parasitiformes</taxon>
        <taxon>Ixodida</taxon>
        <taxon>Ixodoidea</taxon>
        <taxon>Ixodidae</taxon>
        <taxon>Ixodinae</taxon>
        <taxon>Ixodes</taxon>
    </lineage>
</organism>
<sequence>MGATTTVLFLGACVWVADNDLACFKTFILSPRFETKKTRPTASMFDINHSLRRISPPMVDDRILFLRLFFLKIAFTSFAKETMRSHHFEQQLSGKSKSLYARCSRAVNILQCASRLAGLPPSRKALCWLRR</sequence>
<dbReference type="EMBL" id="GIFC01010239">
    <property type="protein sequence ID" value="MXU92322.1"/>
    <property type="molecule type" value="Transcribed_RNA"/>
</dbReference>
<proteinExistence type="predicted"/>
<reference evidence="2" key="1">
    <citation type="submission" date="2019-12" db="EMBL/GenBank/DDBJ databases">
        <title>An insight into the sialome of adult female Ixodes ricinus ticks feeding for 6 days.</title>
        <authorList>
            <person name="Perner J."/>
            <person name="Ribeiro J.M.C."/>
        </authorList>
    </citation>
    <scope>NUCLEOTIDE SEQUENCE</scope>
    <source>
        <strain evidence="2">Semi-engorged</strain>
        <tissue evidence="2">Salivary glands</tissue>
    </source>
</reference>
<evidence type="ECO:0008006" key="3">
    <source>
        <dbReference type="Google" id="ProtNLM"/>
    </source>
</evidence>
<evidence type="ECO:0000256" key="1">
    <source>
        <dbReference type="SAM" id="SignalP"/>
    </source>
</evidence>
<dbReference type="AlphaFoldDB" id="A0A6B0URL2"/>
<name>A0A6B0URL2_IXORI</name>
<feature type="chain" id="PRO_5025358287" description="Secreted protein" evidence="1">
    <location>
        <begin position="20"/>
        <end position="131"/>
    </location>
</feature>
<keyword evidence="1" id="KW-0732">Signal</keyword>
<evidence type="ECO:0000313" key="2">
    <source>
        <dbReference type="EMBL" id="MXU92322.1"/>
    </source>
</evidence>